<evidence type="ECO:0000313" key="8">
    <source>
        <dbReference type="Proteomes" id="UP000321306"/>
    </source>
</evidence>
<dbReference type="GO" id="GO:0030313">
    <property type="term" value="C:cell envelope"/>
    <property type="evidence" value="ECO:0007669"/>
    <property type="project" value="UniProtKB-SubCell"/>
</dbReference>
<evidence type="ECO:0000256" key="5">
    <source>
        <dbReference type="ARBA" id="ARBA00022764"/>
    </source>
</evidence>
<dbReference type="PANTHER" id="PTHR43649">
    <property type="entry name" value="ARABINOSE-BINDING PROTEIN-RELATED"/>
    <property type="match status" value="1"/>
</dbReference>
<comment type="similarity">
    <text evidence="2">Belongs to the bacterial solute-binding protein 1 family.</text>
</comment>
<proteinExistence type="inferred from homology"/>
<accession>A0A511N7H4</accession>
<dbReference type="InterPro" id="IPR050490">
    <property type="entry name" value="Bact_solute-bd_prot1"/>
</dbReference>
<dbReference type="CDD" id="cd14748">
    <property type="entry name" value="PBP2_UgpB"/>
    <property type="match status" value="1"/>
</dbReference>
<dbReference type="AlphaFoldDB" id="A0A511N7H4"/>
<reference evidence="7 8" key="1">
    <citation type="submission" date="2019-07" db="EMBL/GenBank/DDBJ databases">
        <title>Whole genome shotgun sequence of Deinococcus cellulosilyticus NBRC 106333.</title>
        <authorList>
            <person name="Hosoyama A."/>
            <person name="Uohara A."/>
            <person name="Ohji S."/>
            <person name="Ichikawa N."/>
        </authorList>
    </citation>
    <scope>NUCLEOTIDE SEQUENCE [LARGE SCALE GENOMIC DNA]</scope>
    <source>
        <strain evidence="7 8">NBRC 106333</strain>
    </source>
</reference>
<dbReference type="EMBL" id="BJXB01000021">
    <property type="protein sequence ID" value="GEM48428.1"/>
    <property type="molecule type" value="Genomic_DNA"/>
</dbReference>
<feature type="signal peptide" evidence="6">
    <location>
        <begin position="1"/>
        <end position="25"/>
    </location>
</feature>
<protein>
    <submittedName>
        <fullName evidence="7">ABC transporter substrate-binding protein</fullName>
    </submittedName>
</protein>
<gene>
    <name evidence="7" type="ORF">DC3_40630</name>
</gene>
<dbReference type="Gene3D" id="3.40.190.10">
    <property type="entry name" value="Periplasmic binding protein-like II"/>
    <property type="match status" value="2"/>
</dbReference>
<evidence type="ECO:0000256" key="4">
    <source>
        <dbReference type="ARBA" id="ARBA00022729"/>
    </source>
</evidence>
<keyword evidence="3" id="KW-0813">Transport</keyword>
<dbReference type="RefSeq" id="WP_246130755.1">
    <property type="nucleotide sequence ID" value="NZ_BJXB01000021.1"/>
</dbReference>
<comment type="caution">
    <text evidence="7">The sequence shown here is derived from an EMBL/GenBank/DDBJ whole genome shotgun (WGS) entry which is preliminary data.</text>
</comment>
<dbReference type="Proteomes" id="UP000321306">
    <property type="component" value="Unassembled WGS sequence"/>
</dbReference>
<keyword evidence="8" id="KW-1185">Reference proteome</keyword>
<dbReference type="InterPro" id="IPR006059">
    <property type="entry name" value="SBP"/>
</dbReference>
<dbReference type="PANTHER" id="PTHR43649:SF31">
    <property type="entry name" value="SN-GLYCEROL-3-PHOSPHATE-BINDING PERIPLASMIC PROTEIN UGPB"/>
    <property type="match status" value="1"/>
</dbReference>
<dbReference type="InterPro" id="IPR006061">
    <property type="entry name" value="SBP_1_CS"/>
</dbReference>
<feature type="chain" id="PRO_5021948323" evidence="6">
    <location>
        <begin position="26"/>
        <end position="437"/>
    </location>
</feature>
<organism evidence="7 8">
    <name type="scientific">Deinococcus cellulosilyticus (strain DSM 18568 / NBRC 106333 / KACC 11606 / 5516J-15)</name>
    <dbReference type="NCBI Taxonomy" id="1223518"/>
    <lineage>
        <taxon>Bacteria</taxon>
        <taxon>Thermotogati</taxon>
        <taxon>Deinococcota</taxon>
        <taxon>Deinococci</taxon>
        <taxon>Deinococcales</taxon>
        <taxon>Deinococcaceae</taxon>
        <taxon>Deinococcus</taxon>
    </lineage>
</organism>
<evidence type="ECO:0000256" key="1">
    <source>
        <dbReference type="ARBA" id="ARBA00004196"/>
    </source>
</evidence>
<name>A0A511N7H4_DEIC1</name>
<dbReference type="SUPFAM" id="SSF53850">
    <property type="entry name" value="Periplasmic binding protein-like II"/>
    <property type="match status" value="1"/>
</dbReference>
<comment type="subcellular location">
    <subcellularLocation>
        <location evidence="1">Cell envelope</location>
    </subcellularLocation>
</comment>
<sequence>MKQPHMKQHWMMTLLLASSFGVAQAEPLTVDFWYTFGDAKRSAFIQARAEEYNKTHTDVKVVPTYKGSYNDTLQAAILASRQGKAPALVQVVEVGSQLAWDSGIFQPVGGIGKVDFSDYIKPVLNYYTIQGKVNSLPFNSSSPVLYYNKDLMEKMGLDPSRPPTTYGAVLKACEKIKMQSSDIKCIGFNIHSWFVEQWMAQQGAALVNNDNGRKGRATEANLTSPAAKKIFNWIKTLSDKGYYTSSGKLEDWDGSDAIFTNQKVVFHITSTADIGNIGDAARKAGFKMGVGVLPIADGAKRNGVVIGGASLWVAKGISEKQADAALDFALYLTNPKNMAAWHKLTGYYPVRNSSVDLLRKEGWFTQAPVQTVAFNQLLKTQSNVATGGALLGSFIEVRKIIEEGIQKVLSGSSVDATLQEAKARADKAIQDYNKNFQ</sequence>
<evidence type="ECO:0000313" key="7">
    <source>
        <dbReference type="EMBL" id="GEM48428.1"/>
    </source>
</evidence>
<dbReference type="PROSITE" id="PS01037">
    <property type="entry name" value="SBP_BACTERIAL_1"/>
    <property type="match status" value="1"/>
</dbReference>
<evidence type="ECO:0000256" key="6">
    <source>
        <dbReference type="SAM" id="SignalP"/>
    </source>
</evidence>
<keyword evidence="5" id="KW-0574">Periplasm</keyword>
<dbReference type="Pfam" id="PF13416">
    <property type="entry name" value="SBP_bac_8"/>
    <property type="match status" value="1"/>
</dbReference>
<keyword evidence="4 6" id="KW-0732">Signal</keyword>
<evidence type="ECO:0000256" key="3">
    <source>
        <dbReference type="ARBA" id="ARBA00022448"/>
    </source>
</evidence>
<evidence type="ECO:0000256" key="2">
    <source>
        <dbReference type="ARBA" id="ARBA00008520"/>
    </source>
</evidence>
<dbReference type="GO" id="GO:0055085">
    <property type="term" value="P:transmembrane transport"/>
    <property type="evidence" value="ECO:0007669"/>
    <property type="project" value="InterPro"/>
</dbReference>